<evidence type="ECO:0000256" key="1">
    <source>
        <dbReference type="SAM" id="MobiDB-lite"/>
    </source>
</evidence>
<feature type="region of interest" description="Disordered" evidence="1">
    <location>
        <begin position="20"/>
        <end position="93"/>
    </location>
</feature>
<accession>A0A0A9CMX5</accession>
<dbReference type="EMBL" id="GBRH01222092">
    <property type="protein sequence ID" value="JAD75803.1"/>
    <property type="molecule type" value="Transcribed_RNA"/>
</dbReference>
<name>A0A0A9CMX5_ARUDO</name>
<organism evidence="2">
    <name type="scientific">Arundo donax</name>
    <name type="common">Giant reed</name>
    <name type="synonym">Donax arundinaceus</name>
    <dbReference type="NCBI Taxonomy" id="35708"/>
    <lineage>
        <taxon>Eukaryota</taxon>
        <taxon>Viridiplantae</taxon>
        <taxon>Streptophyta</taxon>
        <taxon>Embryophyta</taxon>
        <taxon>Tracheophyta</taxon>
        <taxon>Spermatophyta</taxon>
        <taxon>Magnoliopsida</taxon>
        <taxon>Liliopsida</taxon>
        <taxon>Poales</taxon>
        <taxon>Poaceae</taxon>
        <taxon>PACMAD clade</taxon>
        <taxon>Arundinoideae</taxon>
        <taxon>Arundineae</taxon>
        <taxon>Arundo</taxon>
    </lineage>
</organism>
<reference evidence="2" key="2">
    <citation type="journal article" date="2015" name="Data Brief">
        <title>Shoot transcriptome of the giant reed, Arundo donax.</title>
        <authorList>
            <person name="Barrero R.A."/>
            <person name="Guerrero F.D."/>
            <person name="Moolhuijzen P."/>
            <person name="Goolsby J.A."/>
            <person name="Tidwell J."/>
            <person name="Bellgard S.E."/>
            <person name="Bellgard M.I."/>
        </authorList>
    </citation>
    <scope>NUCLEOTIDE SEQUENCE</scope>
    <source>
        <tissue evidence="2">Shoot tissue taken approximately 20 cm above the soil surface</tissue>
    </source>
</reference>
<sequence length="93" mass="11131">MERQRVRARRPAVHLLLLRAQEQAQAQQPRRGRPGVAQHLRPPRHPAQRAEAPRQRRRRRRHRLHLHRHHPPRGAHGQGRHLLLHLRGHPRVP</sequence>
<feature type="compositionally biased region" description="Basic residues" evidence="1">
    <location>
        <begin position="55"/>
        <end position="93"/>
    </location>
</feature>
<protein>
    <submittedName>
        <fullName evidence="2">Uncharacterized protein</fullName>
    </submittedName>
</protein>
<evidence type="ECO:0000313" key="2">
    <source>
        <dbReference type="EMBL" id="JAD75803.1"/>
    </source>
</evidence>
<dbReference type="AlphaFoldDB" id="A0A0A9CMX5"/>
<feature type="compositionally biased region" description="Low complexity" evidence="1">
    <location>
        <begin position="20"/>
        <end position="29"/>
    </location>
</feature>
<reference evidence="2" key="1">
    <citation type="submission" date="2014-09" db="EMBL/GenBank/DDBJ databases">
        <authorList>
            <person name="Magalhaes I.L.F."/>
            <person name="Oliveira U."/>
            <person name="Santos F.R."/>
            <person name="Vidigal T.H.D.A."/>
            <person name="Brescovit A.D."/>
            <person name="Santos A.J."/>
        </authorList>
    </citation>
    <scope>NUCLEOTIDE SEQUENCE</scope>
    <source>
        <tissue evidence="2">Shoot tissue taken approximately 20 cm above the soil surface</tissue>
    </source>
</reference>
<proteinExistence type="predicted"/>